<evidence type="ECO:0000256" key="3">
    <source>
        <dbReference type="ARBA" id="ARBA00023125"/>
    </source>
</evidence>
<reference evidence="8" key="2">
    <citation type="submission" date="2021-03" db="UniProtKB">
        <authorList>
            <consortium name="EnsemblPlants"/>
        </authorList>
    </citation>
    <scope>IDENTIFICATION</scope>
</reference>
<proteinExistence type="predicted"/>
<dbReference type="PROSITE" id="PS50863">
    <property type="entry name" value="B3"/>
    <property type="match status" value="1"/>
</dbReference>
<dbReference type="GeneID" id="110698549"/>
<dbReference type="OMA" id="VCEVNKA"/>
<dbReference type="PANTHER" id="PTHR31920:SF145">
    <property type="entry name" value="B3 DOMAIN-CONTAINING PROTEIN REM20-LIKE ISOFORM X1"/>
    <property type="match status" value="1"/>
</dbReference>
<dbReference type="AlphaFoldDB" id="A0A803LDZ8"/>
<dbReference type="Gene3D" id="2.40.330.10">
    <property type="entry name" value="DNA-binding pseudobarrel domain"/>
    <property type="match status" value="2"/>
</dbReference>
<dbReference type="OrthoDB" id="1666376at2759"/>
<evidence type="ECO:0000256" key="4">
    <source>
        <dbReference type="ARBA" id="ARBA00023163"/>
    </source>
</evidence>
<reference evidence="8" key="1">
    <citation type="journal article" date="2017" name="Nature">
        <title>The genome of Chenopodium quinoa.</title>
        <authorList>
            <person name="Jarvis D.E."/>
            <person name="Ho Y.S."/>
            <person name="Lightfoot D.J."/>
            <person name="Schmoeckel S.M."/>
            <person name="Li B."/>
            <person name="Borm T.J.A."/>
            <person name="Ohyanagi H."/>
            <person name="Mineta K."/>
            <person name="Michell C.T."/>
            <person name="Saber N."/>
            <person name="Kharbatia N.M."/>
            <person name="Rupper R.R."/>
            <person name="Sharp A.R."/>
            <person name="Dally N."/>
            <person name="Boughton B.A."/>
            <person name="Woo Y.H."/>
            <person name="Gao G."/>
            <person name="Schijlen E.G.W.M."/>
            <person name="Guo X."/>
            <person name="Momin A.A."/>
            <person name="Negrao S."/>
            <person name="Al-Babili S."/>
            <person name="Gehring C."/>
            <person name="Roessner U."/>
            <person name="Jung C."/>
            <person name="Murphy K."/>
            <person name="Arold S.T."/>
            <person name="Gojobori T."/>
            <person name="van der Linden C.G."/>
            <person name="van Loo E.N."/>
            <person name="Jellen E.N."/>
            <person name="Maughan P.J."/>
            <person name="Tester M."/>
        </authorList>
    </citation>
    <scope>NUCLEOTIDE SEQUENCE [LARGE SCALE GENOMIC DNA]</scope>
    <source>
        <strain evidence="8">cv. PI 614886</strain>
    </source>
</reference>
<feature type="domain" description="TF-B3" evidence="7">
    <location>
        <begin position="9"/>
        <end position="102"/>
    </location>
</feature>
<keyword evidence="4" id="KW-0804">Transcription</keyword>
<dbReference type="Proteomes" id="UP000596660">
    <property type="component" value="Unplaced"/>
</dbReference>
<evidence type="ECO:0000256" key="2">
    <source>
        <dbReference type="ARBA" id="ARBA00023015"/>
    </source>
</evidence>
<evidence type="ECO:0000313" key="9">
    <source>
        <dbReference type="Proteomes" id="UP000596660"/>
    </source>
</evidence>
<dbReference type="KEGG" id="cqi:110698549"/>
<organism evidence="8 9">
    <name type="scientific">Chenopodium quinoa</name>
    <name type="common">Quinoa</name>
    <dbReference type="NCBI Taxonomy" id="63459"/>
    <lineage>
        <taxon>Eukaryota</taxon>
        <taxon>Viridiplantae</taxon>
        <taxon>Streptophyta</taxon>
        <taxon>Embryophyta</taxon>
        <taxon>Tracheophyta</taxon>
        <taxon>Spermatophyta</taxon>
        <taxon>Magnoliopsida</taxon>
        <taxon>eudicotyledons</taxon>
        <taxon>Gunneridae</taxon>
        <taxon>Pentapetalae</taxon>
        <taxon>Caryophyllales</taxon>
        <taxon>Chenopodiaceae</taxon>
        <taxon>Chenopodioideae</taxon>
        <taxon>Atripliceae</taxon>
        <taxon>Chenopodium</taxon>
    </lineage>
</organism>
<feature type="region of interest" description="Disordered" evidence="6">
    <location>
        <begin position="105"/>
        <end position="132"/>
    </location>
</feature>
<dbReference type="InterPro" id="IPR015300">
    <property type="entry name" value="DNA-bd_pseudobarrel_sf"/>
</dbReference>
<protein>
    <recommendedName>
        <fullName evidence="7">TF-B3 domain-containing protein</fullName>
    </recommendedName>
</protein>
<comment type="subcellular location">
    <subcellularLocation>
        <location evidence="1">Nucleus</location>
    </subcellularLocation>
</comment>
<dbReference type="InterPro" id="IPR050655">
    <property type="entry name" value="Plant_B3_domain"/>
</dbReference>
<dbReference type="SMART" id="SM01019">
    <property type="entry name" value="B3"/>
    <property type="match status" value="2"/>
</dbReference>
<keyword evidence="5" id="KW-0539">Nucleus</keyword>
<dbReference type="SUPFAM" id="SSF101936">
    <property type="entry name" value="DNA-binding pseudobarrel domain"/>
    <property type="match status" value="2"/>
</dbReference>
<keyword evidence="9" id="KW-1185">Reference proteome</keyword>
<accession>A0A803LDZ8</accession>
<gene>
    <name evidence="8" type="primary">LOC110698549</name>
</gene>
<dbReference type="RefSeq" id="XP_021731686.1">
    <property type="nucleotide sequence ID" value="XM_021875994.1"/>
</dbReference>
<evidence type="ECO:0000256" key="5">
    <source>
        <dbReference type="ARBA" id="ARBA00023242"/>
    </source>
</evidence>
<dbReference type="Gramene" id="AUR62011404-RA">
    <property type="protein sequence ID" value="AUR62011404-RA:cds"/>
    <property type="gene ID" value="AUR62011404"/>
</dbReference>
<evidence type="ECO:0000256" key="1">
    <source>
        <dbReference type="ARBA" id="ARBA00004123"/>
    </source>
</evidence>
<dbReference type="Pfam" id="PF02362">
    <property type="entry name" value="B3"/>
    <property type="match status" value="1"/>
</dbReference>
<name>A0A803LDZ8_CHEQI</name>
<dbReference type="PANTHER" id="PTHR31920">
    <property type="entry name" value="B3 DOMAIN-CONTAINING"/>
    <property type="match status" value="1"/>
</dbReference>
<keyword evidence="2" id="KW-0805">Transcription regulation</keyword>
<dbReference type="CDD" id="cd10017">
    <property type="entry name" value="B3_DNA"/>
    <property type="match status" value="1"/>
</dbReference>
<evidence type="ECO:0000313" key="8">
    <source>
        <dbReference type="EnsemblPlants" id="AUR62011404-RA:cds"/>
    </source>
</evidence>
<dbReference type="EnsemblPlants" id="AUR62011404-RA">
    <property type="protein sequence ID" value="AUR62011404-RA:cds"/>
    <property type="gene ID" value="AUR62011404"/>
</dbReference>
<sequence length="274" mass="31237">MGSSEDNHPEFFRTFHPDHNSENLRIPDAFLEHLSKKIPEKVVLRDCYDDCWPVEIVETEDGMFFQGGWSMLVSSYPLRGGEFMVFKYDGHSAFDIKIPNSHKSKKQKVASSVSQEEAKLPTGEEDEEEVVMDQPMNSAKGGIFGRGSNRSVTGSHVMNLEKRITDLFPSDNPFFVTKFKTINGRKDVTIPQAIRKGYGLKFGNRIKIQDPKGRLHDGKIAIWKDGRHAITNFWKQLCMFNNVMKDDNVICELIPSTTNTCRLIKVQIIHPNTD</sequence>
<evidence type="ECO:0000259" key="7">
    <source>
        <dbReference type="PROSITE" id="PS50863"/>
    </source>
</evidence>
<keyword evidence="3" id="KW-0238">DNA-binding</keyword>
<dbReference type="GO" id="GO:0003677">
    <property type="term" value="F:DNA binding"/>
    <property type="evidence" value="ECO:0007669"/>
    <property type="project" value="UniProtKB-KW"/>
</dbReference>
<dbReference type="InterPro" id="IPR003340">
    <property type="entry name" value="B3_DNA-bd"/>
</dbReference>
<dbReference type="GO" id="GO:0005634">
    <property type="term" value="C:nucleus"/>
    <property type="evidence" value="ECO:0007669"/>
    <property type="project" value="UniProtKB-SubCell"/>
</dbReference>
<evidence type="ECO:0000256" key="6">
    <source>
        <dbReference type="SAM" id="MobiDB-lite"/>
    </source>
</evidence>
<dbReference type="RefSeq" id="XP_021731685.1">
    <property type="nucleotide sequence ID" value="XM_021875993.1"/>
</dbReference>